<dbReference type="Proteomes" id="UP000053958">
    <property type="component" value="Unassembled WGS sequence"/>
</dbReference>
<dbReference type="EMBL" id="LASV01000768">
    <property type="protein sequence ID" value="KKA16452.1"/>
    <property type="molecule type" value="Genomic_DNA"/>
</dbReference>
<evidence type="ECO:0000313" key="2">
    <source>
        <dbReference type="EMBL" id="KKA16452.1"/>
    </source>
</evidence>
<evidence type="ECO:0000313" key="3">
    <source>
        <dbReference type="Proteomes" id="UP000053958"/>
    </source>
</evidence>
<dbReference type="RefSeq" id="XP_013323064.1">
    <property type="nucleotide sequence ID" value="XM_013467610.1"/>
</dbReference>
<feature type="region of interest" description="Disordered" evidence="1">
    <location>
        <begin position="536"/>
        <end position="609"/>
    </location>
</feature>
<keyword evidence="3" id="KW-1185">Reference proteome</keyword>
<dbReference type="AlphaFoldDB" id="A0A0F4YE37"/>
<name>A0A0F4YE37_RASE3</name>
<feature type="region of interest" description="Disordered" evidence="1">
    <location>
        <begin position="421"/>
        <end position="492"/>
    </location>
</feature>
<feature type="region of interest" description="Disordered" evidence="1">
    <location>
        <begin position="61"/>
        <end position="106"/>
    </location>
</feature>
<feature type="region of interest" description="Disordered" evidence="1">
    <location>
        <begin position="623"/>
        <end position="648"/>
    </location>
</feature>
<evidence type="ECO:0000256" key="1">
    <source>
        <dbReference type="SAM" id="MobiDB-lite"/>
    </source>
</evidence>
<reference evidence="2 3" key="1">
    <citation type="submission" date="2015-04" db="EMBL/GenBank/DDBJ databases">
        <authorList>
            <person name="Heijne W.H."/>
            <person name="Fedorova N.D."/>
            <person name="Nierman W.C."/>
            <person name="Vollebregt A.W."/>
            <person name="Zhao Z."/>
            <person name="Wu L."/>
            <person name="Kumar M."/>
            <person name="Stam H."/>
            <person name="van den Berg M.A."/>
            <person name="Pel H.J."/>
        </authorList>
    </citation>
    <scope>NUCLEOTIDE SEQUENCE [LARGE SCALE GENOMIC DNA]</scope>
    <source>
        <strain evidence="2 3">CBS 393.64</strain>
    </source>
</reference>
<sequence>MDLLSALKTLRNAPDDALRIYRHEIASVLIEVEKRLRRVVSATDSQSKVLPMICCFCQQSSSSTTHEDEPASGSSEYSIRQSDDNDPDNNPDDDPDNDAGIGSSDGAQTRISINLQSCPSQHRNIPDNALSDASTPAPERPYKLVEALTKVLPWLWEFKENEPVSIIRRKRLRLHKRDRRLDDIQRVEGNRSPKEEDKLFRGLAQRSLALQFTRTQETEQKTEQLSKVDKLCQILSSRKFDRKALYEKRGGVVQKYIRRMNPNIASDDIALTIRAINAGIKQLVIERLLKERLMAMRRSNSTSGVSAVTALTIRAFRELHLEEIPNFIDVLFLESSVVELPVKPSTSDQSSTTPLHSSGHHSCFITMVRQGSAQQPVPKRVCLAPLRLNDRALDILIQSPHQAPEGGGRDIQRLPHQATAFVGNNDTLESRGTAASPDDPVRINEPSPFDDDHDESRVDSGQQLETSPHSQHRPADNCGVTLPGDDSDIVQGHNATLHPEEQEAARTLSHIHDLTFNSTETALDRNPTREAVAIERSRRLPTHYSGASFSDSSYTSPQVCHSIQNQAEQTDGSASVPYQTTISPGQQEGNQLPSMSSTSQASDSPWHDFPYQAEHRHYNTYQSTSDNVNSTESCKNTVPESQVDSGQQLEDARHSLQQENYDRPVASMVDPQSACNSQMLNLQPFPNSDPGWLFPNSDPGWVDSDLHFPFPNWDTTFFYS</sequence>
<feature type="compositionally biased region" description="Polar residues" evidence="1">
    <location>
        <begin position="459"/>
        <end position="469"/>
    </location>
</feature>
<protein>
    <submittedName>
        <fullName evidence="2">Uncharacterized protein</fullName>
    </submittedName>
</protein>
<accession>A0A0F4YE37</accession>
<feature type="region of interest" description="Disordered" evidence="1">
    <location>
        <begin position="118"/>
        <end position="137"/>
    </location>
</feature>
<feature type="compositionally biased region" description="Acidic residues" evidence="1">
    <location>
        <begin position="84"/>
        <end position="97"/>
    </location>
</feature>
<dbReference type="OrthoDB" id="4414647at2759"/>
<comment type="caution">
    <text evidence="2">The sequence shown here is derived from an EMBL/GenBank/DDBJ whole genome shotgun (WGS) entry which is preliminary data.</text>
</comment>
<gene>
    <name evidence="2" type="ORF">T310_9955</name>
</gene>
<feature type="compositionally biased region" description="Polar residues" evidence="1">
    <location>
        <begin position="545"/>
        <end position="603"/>
    </location>
</feature>
<dbReference type="GeneID" id="25321867"/>
<proteinExistence type="predicted"/>
<organism evidence="2 3">
    <name type="scientific">Rasamsonia emersonii (strain ATCC 16479 / CBS 393.64 / IMI 116815)</name>
    <dbReference type="NCBI Taxonomy" id="1408163"/>
    <lineage>
        <taxon>Eukaryota</taxon>
        <taxon>Fungi</taxon>
        <taxon>Dikarya</taxon>
        <taxon>Ascomycota</taxon>
        <taxon>Pezizomycotina</taxon>
        <taxon>Eurotiomycetes</taxon>
        <taxon>Eurotiomycetidae</taxon>
        <taxon>Eurotiales</taxon>
        <taxon>Trichocomaceae</taxon>
        <taxon>Rasamsonia</taxon>
    </lineage>
</organism>